<dbReference type="EMBL" id="FMYQ01000003">
    <property type="protein sequence ID" value="SDC02147.1"/>
    <property type="molecule type" value="Genomic_DNA"/>
</dbReference>
<dbReference type="GO" id="GO:0016020">
    <property type="term" value="C:membrane"/>
    <property type="evidence" value="ECO:0007669"/>
    <property type="project" value="InterPro"/>
</dbReference>
<dbReference type="InterPro" id="IPR012556">
    <property type="entry name" value="Entericidin"/>
</dbReference>
<keyword evidence="3" id="KW-0732">Signal</keyword>
<keyword evidence="7" id="KW-1133">Transmembrane helix</keyword>
<evidence type="ECO:0000256" key="2">
    <source>
        <dbReference type="ARBA" id="ARBA00022475"/>
    </source>
</evidence>
<evidence type="ECO:0000256" key="4">
    <source>
        <dbReference type="ARBA" id="ARBA00023136"/>
    </source>
</evidence>
<keyword evidence="6" id="KW-0449">Lipoprotein</keyword>
<evidence type="ECO:0000256" key="5">
    <source>
        <dbReference type="ARBA" id="ARBA00023139"/>
    </source>
</evidence>
<evidence type="ECO:0000256" key="6">
    <source>
        <dbReference type="ARBA" id="ARBA00023288"/>
    </source>
</evidence>
<evidence type="ECO:0000256" key="7">
    <source>
        <dbReference type="SAM" id="Phobius"/>
    </source>
</evidence>
<dbReference type="AlphaFoldDB" id="A0A1G6I6I4"/>
<organism evidence="8 9">
    <name type="scientific">Paraburkholderia lycopersici</name>
    <dbReference type="NCBI Taxonomy" id="416944"/>
    <lineage>
        <taxon>Bacteria</taxon>
        <taxon>Pseudomonadati</taxon>
        <taxon>Pseudomonadota</taxon>
        <taxon>Betaproteobacteria</taxon>
        <taxon>Burkholderiales</taxon>
        <taxon>Burkholderiaceae</taxon>
        <taxon>Paraburkholderia</taxon>
    </lineage>
</organism>
<dbReference type="GO" id="GO:0009636">
    <property type="term" value="P:response to toxic substance"/>
    <property type="evidence" value="ECO:0007669"/>
    <property type="project" value="InterPro"/>
</dbReference>
<keyword evidence="9" id="KW-1185">Reference proteome</keyword>
<keyword evidence="5" id="KW-0564">Palmitate</keyword>
<evidence type="ECO:0000313" key="8">
    <source>
        <dbReference type="EMBL" id="SDC02147.1"/>
    </source>
</evidence>
<reference evidence="9" key="1">
    <citation type="submission" date="2016-09" db="EMBL/GenBank/DDBJ databases">
        <authorList>
            <person name="Varghese N."/>
            <person name="Submissions S."/>
        </authorList>
    </citation>
    <scope>NUCLEOTIDE SEQUENCE [LARGE SCALE GENOMIC DNA]</scope>
    <source>
        <strain evidence="9">TNe-862</strain>
    </source>
</reference>
<keyword evidence="4 7" id="KW-0472">Membrane</keyword>
<comment type="similarity">
    <text evidence="1">Belongs to the EcnA/EcnB lipoprotein family.</text>
</comment>
<protein>
    <submittedName>
        <fullName evidence="8">Predicted small secreted protein</fullName>
    </submittedName>
</protein>
<sequence length="70" mass="7184">MSGGTNDRARAMLEKGLLDTVEDFLMKRLIALFLVTASIAALSACNTMAGAGEDVSAGGHALTNSAEKAK</sequence>
<dbReference type="Proteomes" id="UP000198908">
    <property type="component" value="Unassembled WGS sequence"/>
</dbReference>
<evidence type="ECO:0000313" key="9">
    <source>
        <dbReference type="Proteomes" id="UP000198908"/>
    </source>
</evidence>
<accession>A0A1G6I6I4</accession>
<name>A0A1G6I6I4_9BURK</name>
<feature type="transmembrane region" description="Helical" evidence="7">
    <location>
        <begin position="29"/>
        <end position="49"/>
    </location>
</feature>
<proteinExistence type="inferred from homology"/>
<gene>
    <name evidence="8" type="ORF">SAMN05421548_103279</name>
</gene>
<evidence type="ECO:0000256" key="3">
    <source>
        <dbReference type="ARBA" id="ARBA00022729"/>
    </source>
</evidence>
<dbReference type="STRING" id="416944.SAMN05421548_103279"/>
<evidence type="ECO:0000256" key="1">
    <source>
        <dbReference type="ARBA" id="ARBA00010296"/>
    </source>
</evidence>
<keyword evidence="2" id="KW-1003">Cell membrane</keyword>
<keyword evidence="7" id="KW-0812">Transmembrane</keyword>
<dbReference type="Pfam" id="PF08085">
    <property type="entry name" value="Entericidin"/>
    <property type="match status" value="1"/>
</dbReference>